<comment type="function">
    <text evidence="2">Catalyzes the hydrolysis of 5-hydroxyisourate (HIU) to 2-oxo-4-hydroxy-4-carboxy-5-ureidoimidazoline (OHCU).</text>
</comment>
<dbReference type="Proteomes" id="UP001153620">
    <property type="component" value="Chromosome 2"/>
</dbReference>
<dbReference type="Pfam" id="PF00576">
    <property type="entry name" value="Transthyretin"/>
    <property type="match status" value="1"/>
</dbReference>
<gene>
    <name evidence="10" type="ORF">CHIRRI_LOCUS6778</name>
</gene>
<dbReference type="InterPro" id="IPR014306">
    <property type="entry name" value="Hydroxyisourate_hydrolase"/>
</dbReference>
<proteinExistence type="inferred from homology"/>
<dbReference type="NCBIfam" id="TIGR02962">
    <property type="entry name" value="hdxy_isourate"/>
    <property type="match status" value="1"/>
</dbReference>
<comment type="similarity">
    <text evidence="3 8">Belongs to the transthyretin family. 5-hydroxyisourate hydrolase subfamily.</text>
</comment>
<dbReference type="GO" id="GO:0006144">
    <property type="term" value="P:purine nucleobase metabolic process"/>
    <property type="evidence" value="ECO:0007669"/>
    <property type="project" value="UniProtKB-KW"/>
</dbReference>
<dbReference type="PRINTS" id="PR00189">
    <property type="entry name" value="TRNSTHYRETIN"/>
</dbReference>
<dbReference type="SMART" id="SM00095">
    <property type="entry name" value="TR_THY"/>
    <property type="match status" value="1"/>
</dbReference>
<dbReference type="OrthoDB" id="10265230at2759"/>
<comment type="catalytic activity">
    <reaction evidence="1 8">
        <text>5-hydroxyisourate + H2O = 5-hydroxy-2-oxo-4-ureido-2,5-dihydro-1H-imidazole-5-carboxylate + H(+)</text>
        <dbReference type="Rhea" id="RHEA:23736"/>
        <dbReference type="ChEBI" id="CHEBI:15377"/>
        <dbReference type="ChEBI" id="CHEBI:15378"/>
        <dbReference type="ChEBI" id="CHEBI:18072"/>
        <dbReference type="ChEBI" id="CHEBI:58639"/>
        <dbReference type="EC" id="3.5.2.17"/>
    </reaction>
</comment>
<comment type="subunit">
    <text evidence="4 8">Homotetramer.</text>
</comment>
<dbReference type="GO" id="GO:0033971">
    <property type="term" value="F:hydroxyisourate hydrolase activity"/>
    <property type="evidence" value="ECO:0007669"/>
    <property type="project" value="UniProtKB-EC"/>
</dbReference>
<dbReference type="InterPro" id="IPR000895">
    <property type="entry name" value="Transthyretin/HIU_hydrolase"/>
</dbReference>
<accession>A0A9N9RWK3</accession>
<dbReference type="CDD" id="cd05822">
    <property type="entry name" value="TLP_HIUase"/>
    <property type="match status" value="1"/>
</dbReference>
<dbReference type="InterPro" id="IPR036817">
    <property type="entry name" value="Transthyretin/HIU_hydrolase_sf"/>
</dbReference>
<feature type="binding site" evidence="7">
    <location>
        <position position="49"/>
    </location>
    <ligand>
        <name>substrate</name>
    </ligand>
</feature>
<sequence>MDQKLSLSTHILDVNLGKPAQDVAIKLFKFVDNLWVESACQAHTDTNGRFKDFKKVDDSVAGTYKIRFETKEYFDRLGINDTLYPYIEIIFEIKSLDHYHVPLLLSAFGYSSYRGS</sequence>
<organism evidence="10 11">
    <name type="scientific">Chironomus riparius</name>
    <dbReference type="NCBI Taxonomy" id="315576"/>
    <lineage>
        <taxon>Eukaryota</taxon>
        <taxon>Metazoa</taxon>
        <taxon>Ecdysozoa</taxon>
        <taxon>Arthropoda</taxon>
        <taxon>Hexapoda</taxon>
        <taxon>Insecta</taxon>
        <taxon>Pterygota</taxon>
        <taxon>Neoptera</taxon>
        <taxon>Endopterygota</taxon>
        <taxon>Diptera</taxon>
        <taxon>Nematocera</taxon>
        <taxon>Chironomoidea</taxon>
        <taxon>Chironomidae</taxon>
        <taxon>Chironominae</taxon>
        <taxon>Chironomus</taxon>
    </lineage>
</organism>
<protein>
    <recommendedName>
        <fullName evidence="8">5-hydroxyisourate hydrolase</fullName>
        <shortName evidence="8">HIU hydrolase</shortName>
        <shortName evidence="8">HIUHase</shortName>
        <ecNumber evidence="8">3.5.2.17</ecNumber>
    </recommendedName>
</protein>
<feature type="binding site" evidence="7">
    <location>
        <position position="10"/>
    </location>
    <ligand>
        <name>substrate</name>
    </ligand>
</feature>
<evidence type="ECO:0000256" key="7">
    <source>
        <dbReference type="PIRSR" id="PIRSR600895-51"/>
    </source>
</evidence>
<dbReference type="PANTHER" id="PTHR10395">
    <property type="entry name" value="URICASE AND TRANSTHYRETIN-RELATED"/>
    <property type="match status" value="1"/>
</dbReference>
<name>A0A9N9RWK3_9DIPT</name>
<keyword evidence="11" id="KW-1185">Reference proteome</keyword>
<evidence type="ECO:0000256" key="3">
    <source>
        <dbReference type="ARBA" id="ARBA00009850"/>
    </source>
</evidence>
<dbReference type="Gene3D" id="2.60.40.180">
    <property type="entry name" value="Transthyretin/hydroxyisourate hydrolase domain"/>
    <property type="match status" value="1"/>
</dbReference>
<evidence type="ECO:0000313" key="10">
    <source>
        <dbReference type="EMBL" id="CAG9803883.1"/>
    </source>
</evidence>
<evidence type="ECO:0000256" key="4">
    <source>
        <dbReference type="ARBA" id="ARBA00011881"/>
    </source>
</evidence>
<dbReference type="EC" id="3.5.2.17" evidence="8"/>
<evidence type="ECO:0000256" key="5">
    <source>
        <dbReference type="ARBA" id="ARBA00022631"/>
    </source>
</evidence>
<dbReference type="SUPFAM" id="SSF49472">
    <property type="entry name" value="Transthyretin (synonym: prealbumin)"/>
    <property type="match status" value="1"/>
</dbReference>
<evidence type="ECO:0000256" key="1">
    <source>
        <dbReference type="ARBA" id="ARBA00001043"/>
    </source>
</evidence>
<feature type="domain" description="Transthyretin/hydroxyisourate hydrolase" evidence="9">
    <location>
        <begin position="2"/>
        <end position="116"/>
    </location>
</feature>
<evidence type="ECO:0000256" key="8">
    <source>
        <dbReference type="RuleBase" id="RU361270"/>
    </source>
</evidence>
<dbReference type="AlphaFoldDB" id="A0A9N9RWK3"/>
<evidence type="ECO:0000313" key="11">
    <source>
        <dbReference type="Proteomes" id="UP001153620"/>
    </source>
</evidence>
<reference evidence="10" key="1">
    <citation type="submission" date="2022-01" db="EMBL/GenBank/DDBJ databases">
        <authorList>
            <person name="King R."/>
        </authorList>
    </citation>
    <scope>NUCLEOTIDE SEQUENCE</scope>
</reference>
<evidence type="ECO:0000256" key="2">
    <source>
        <dbReference type="ARBA" id="ARBA00002704"/>
    </source>
</evidence>
<reference evidence="10" key="2">
    <citation type="submission" date="2022-10" db="EMBL/GenBank/DDBJ databases">
        <authorList>
            <consortium name="ENA_rothamsted_submissions"/>
            <consortium name="culmorum"/>
            <person name="King R."/>
        </authorList>
    </citation>
    <scope>NUCLEOTIDE SEQUENCE</scope>
</reference>
<keyword evidence="5 8" id="KW-0659">Purine metabolism</keyword>
<dbReference type="InterPro" id="IPR023416">
    <property type="entry name" value="Transthyretin/HIU_hydrolase_d"/>
</dbReference>
<feature type="binding site" evidence="7">
    <location>
        <position position="113"/>
    </location>
    <ligand>
        <name>substrate</name>
    </ligand>
</feature>
<keyword evidence="6 8" id="KW-0378">Hydrolase</keyword>
<dbReference type="PROSITE" id="PS00768">
    <property type="entry name" value="TRANSTHYRETIN_1"/>
    <property type="match status" value="1"/>
</dbReference>
<evidence type="ECO:0000256" key="6">
    <source>
        <dbReference type="ARBA" id="ARBA00022801"/>
    </source>
</evidence>
<dbReference type="EMBL" id="OU895878">
    <property type="protein sequence ID" value="CAG9803883.1"/>
    <property type="molecule type" value="Genomic_DNA"/>
</dbReference>
<dbReference type="InterPro" id="IPR023418">
    <property type="entry name" value="Thyroxine_BS"/>
</dbReference>
<dbReference type="PANTHER" id="PTHR10395:SF7">
    <property type="entry name" value="5-HYDROXYISOURATE HYDROLASE"/>
    <property type="match status" value="1"/>
</dbReference>
<evidence type="ECO:0000259" key="9">
    <source>
        <dbReference type="SMART" id="SM00095"/>
    </source>
</evidence>